<feature type="transmembrane region" description="Helical" evidence="7">
    <location>
        <begin position="115"/>
        <end position="136"/>
    </location>
</feature>
<comment type="similarity">
    <text evidence="1 7">Belongs to the CcmH/CycL/Ccl2/NrfF family.</text>
</comment>
<dbReference type="Pfam" id="PF03918">
    <property type="entry name" value="CcmH"/>
    <property type="match status" value="1"/>
</dbReference>
<proteinExistence type="inferred from homology"/>
<sequence>MMKQLICMKVGSLKRCLMVLILSLVAFQGYANEAVPVAEDPELENRLNNLAENLRCLVCQNETLAASRADFANDMRREIREQMHMNKSDEEIVDFLVARYGDFILFNPPFKSITWLLWFGPFTLLLGGGAALIFYLRRRRIQIKEKDVPLTENQRLQAESLIKEMNKDQSI</sequence>
<keyword evidence="4 7" id="KW-0732">Signal</keyword>
<evidence type="ECO:0000256" key="3">
    <source>
        <dbReference type="ARBA" id="ARBA00022723"/>
    </source>
</evidence>
<feature type="signal peptide" evidence="7">
    <location>
        <begin position="1"/>
        <end position="31"/>
    </location>
</feature>
<dbReference type="FunFam" id="1.10.8.640:FF:000001">
    <property type="entry name" value="Cytochrome c-type biogenesis protein"/>
    <property type="match status" value="1"/>
</dbReference>
<dbReference type="InterPro" id="IPR005616">
    <property type="entry name" value="CcmH/CycL/Ccl2/NrfF_N"/>
</dbReference>
<evidence type="ECO:0000259" key="8">
    <source>
        <dbReference type="Pfam" id="PF03918"/>
    </source>
</evidence>
<dbReference type="CDD" id="cd16378">
    <property type="entry name" value="CcmH_N"/>
    <property type="match status" value="1"/>
</dbReference>
<dbReference type="GO" id="GO:0017004">
    <property type="term" value="P:cytochrome complex assembly"/>
    <property type="evidence" value="ECO:0007669"/>
    <property type="project" value="UniProtKB-KW"/>
</dbReference>
<reference evidence="9 10" key="1">
    <citation type="submission" date="2016-10" db="EMBL/GenBank/DDBJ databases">
        <authorList>
            <person name="de Groot N.N."/>
        </authorList>
    </citation>
    <scope>NUCLEOTIDE SEQUENCE [LARGE SCALE GENOMIC DNA]</scope>
    <source>
        <strain evidence="9 10">Nm24</strain>
    </source>
</reference>
<dbReference type="EMBL" id="FPBL01000003">
    <property type="protein sequence ID" value="SFU49547.1"/>
    <property type="molecule type" value="Genomic_DNA"/>
</dbReference>
<dbReference type="InterPro" id="IPR038297">
    <property type="entry name" value="CcmH/CycL/NrfF/Ccl2_sf"/>
</dbReference>
<evidence type="ECO:0000256" key="6">
    <source>
        <dbReference type="ARBA" id="ARBA00023004"/>
    </source>
</evidence>
<dbReference type="Proteomes" id="UP000183926">
    <property type="component" value="Unassembled WGS sequence"/>
</dbReference>
<evidence type="ECO:0000256" key="1">
    <source>
        <dbReference type="ARBA" id="ARBA00010342"/>
    </source>
</evidence>
<keyword evidence="6 7" id="KW-0408">Iron</keyword>
<organism evidence="9 10">
    <name type="scientific">Nitrosomonas eutropha</name>
    <dbReference type="NCBI Taxonomy" id="916"/>
    <lineage>
        <taxon>Bacteria</taxon>
        <taxon>Pseudomonadati</taxon>
        <taxon>Pseudomonadota</taxon>
        <taxon>Betaproteobacteria</taxon>
        <taxon>Nitrosomonadales</taxon>
        <taxon>Nitrosomonadaceae</taxon>
        <taxon>Nitrosomonas</taxon>
    </lineage>
</organism>
<evidence type="ECO:0000313" key="10">
    <source>
        <dbReference type="Proteomes" id="UP000183926"/>
    </source>
</evidence>
<dbReference type="Gene3D" id="1.10.8.640">
    <property type="entry name" value="Cytochrome C biogenesis protein"/>
    <property type="match status" value="1"/>
</dbReference>
<name>A0A1I7GM83_9PROT</name>
<dbReference type="GO" id="GO:0046872">
    <property type="term" value="F:metal ion binding"/>
    <property type="evidence" value="ECO:0007669"/>
    <property type="project" value="UniProtKB-KW"/>
</dbReference>
<evidence type="ECO:0000256" key="7">
    <source>
        <dbReference type="RuleBase" id="RU364112"/>
    </source>
</evidence>
<keyword evidence="5" id="KW-0201">Cytochrome c-type biogenesis</keyword>
<feature type="domain" description="CcmH/CycL/Ccl2/NrfF N-terminal" evidence="8">
    <location>
        <begin position="20"/>
        <end position="159"/>
    </location>
</feature>
<dbReference type="PANTHER" id="PTHR47870:SF1">
    <property type="entry name" value="CYTOCHROME C-TYPE BIOGENESIS PROTEIN CCMH"/>
    <property type="match status" value="1"/>
</dbReference>
<dbReference type="AlphaFoldDB" id="A0A1I7GM83"/>
<comment type="function">
    <text evidence="7">Possible subunit of a heme lyase.</text>
</comment>
<keyword evidence="2 7" id="KW-0349">Heme</keyword>
<evidence type="ECO:0000256" key="4">
    <source>
        <dbReference type="ARBA" id="ARBA00022729"/>
    </source>
</evidence>
<accession>A0A1I7GM83</accession>
<dbReference type="InterPro" id="IPR051263">
    <property type="entry name" value="C-type_cytochrome_biogenesis"/>
</dbReference>
<evidence type="ECO:0000313" key="9">
    <source>
        <dbReference type="EMBL" id="SFU49547.1"/>
    </source>
</evidence>
<evidence type="ECO:0000256" key="2">
    <source>
        <dbReference type="ARBA" id="ARBA00022617"/>
    </source>
</evidence>
<evidence type="ECO:0000256" key="5">
    <source>
        <dbReference type="ARBA" id="ARBA00022748"/>
    </source>
</evidence>
<dbReference type="PANTHER" id="PTHR47870">
    <property type="entry name" value="CYTOCHROME C-TYPE BIOGENESIS PROTEIN CCMH"/>
    <property type="match status" value="1"/>
</dbReference>
<keyword evidence="7" id="KW-1133">Transmembrane helix</keyword>
<gene>
    <name evidence="9" type="ORF">SAMN05216339_10353</name>
</gene>
<dbReference type="GO" id="GO:0005886">
    <property type="term" value="C:plasma membrane"/>
    <property type="evidence" value="ECO:0007669"/>
    <property type="project" value="TreeGrafter"/>
</dbReference>
<keyword evidence="3 7" id="KW-0479">Metal-binding</keyword>
<keyword evidence="7" id="KW-0812">Transmembrane</keyword>
<dbReference type="OrthoDB" id="9804975at2"/>
<protein>
    <recommendedName>
        <fullName evidence="7">Cytochrome c-type biogenesis protein</fullName>
    </recommendedName>
</protein>
<feature type="chain" id="PRO_5011022234" description="Cytochrome c-type biogenesis protein" evidence="7">
    <location>
        <begin position="32"/>
        <end position="171"/>
    </location>
</feature>
<keyword evidence="7" id="KW-0472">Membrane</keyword>